<comment type="subcellular location">
    <subcellularLocation>
        <location evidence="1 8">Cell outer membrane</location>
        <topology evidence="1 8">Multi-pass membrane protein</topology>
    </subcellularLocation>
</comment>
<dbReference type="Gene3D" id="2.60.40.1120">
    <property type="entry name" value="Carboxypeptidase-like, regulatory domain"/>
    <property type="match status" value="1"/>
</dbReference>
<evidence type="ECO:0000256" key="5">
    <source>
        <dbReference type="ARBA" id="ARBA00023077"/>
    </source>
</evidence>
<dbReference type="InterPro" id="IPR037066">
    <property type="entry name" value="Plug_dom_sf"/>
</dbReference>
<feature type="domain" description="TonB-dependent receptor plug" evidence="11">
    <location>
        <begin position="120"/>
        <end position="236"/>
    </location>
</feature>
<evidence type="ECO:0000256" key="7">
    <source>
        <dbReference type="ARBA" id="ARBA00023237"/>
    </source>
</evidence>
<name>A0A1I7EZ13_9FLAO</name>
<dbReference type="NCBIfam" id="TIGR04056">
    <property type="entry name" value="OMP_RagA_SusC"/>
    <property type="match status" value="1"/>
</dbReference>
<evidence type="ECO:0000256" key="9">
    <source>
        <dbReference type="RuleBase" id="RU003357"/>
    </source>
</evidence>
<keyword evidence="5 9" id="KW-0798">TonB box</keyword>
<sequence>MNLTNNCMNTLQKYMLFLLFCIPIITFGQTTVNGVVTESATGAPIPGANVLVKGTTKGTTTDFDGNYQLQVNENDVLEFSYIGFITQEVKFTGNENINVSLIEDTQQLEEVIVVGYGTVKKKDATGTVDQVTTEDFNNGPVVTAEQLVTGKIAGVNVTSSGGSPGGGQTIRIRGISSLSLSNNPLYVVDGIPIGDGEVGGSRNPLDFINPNDIESMTVLKDASATAIYGSRAANGVVMITTKKGKGNLKFNFSSSVNVSDPYKKVSVMSANQFRTLIEQTGTPAQIALLGDSNTNWQDEIYETAISNNSNFNVSGTIKKFMPFRASIGYSDQSGVLKNDNFKRTTGSLNLRPYLFDNHLKIDLNARGMYTENTFGNTGAIGAAVDFDPTQPVYDENSPFAGYYTWLNSDGVQNSLAPSNPLALVELNDDTSEVRRFIGSAKFDYNLHFLPEVTATVNLGYDYTNSNGRVNTPIEMPHSSTDENYNGAYSSYSNEVINKLLDFYLNYNKEFNKNSVSVMAGHSYQSFEYLNYAYDREVEERAGSEQAYTSDPSKNVMMSFFGRANYNYDDKYLATATLRADASSKLNPDDRWGYFPSFSLAWNINNEDFLKESKVINQLKLRLGYGEVGNVNGLGDYLFLTRYNRNRSGAYYPIGNDYIGTYRPERINDELKWEIGKTFNAGIDYALFNNKVSGSINAYIKRTNDLIAYVKVDPFTNFGDSVNKNVGDMENKGLEFEINYTPIQTDNITWTIGYNVAYNKNELTNLPEGYATGGINGGTGNNIQYQEEGYSPFSYYVYEQVYDDAGKPIEGAYVDRNNDGAINDEDKYFYKDPFADVTMGLNSTFKYKNFDIAVVTRASIGNYVYNNNASSRAYLNKATANGILSNLATSYYDHNFVEVSEGNLMSDYFVQNASFFKIDNINLGYTFNQFIKDASLKINASVQNVATITNYKGLDPEVYQGIDNGLYPRPRIYMLGFNLNF</sequence>
<dbReference type="GO" id="GO:0009279">
    <property type="term" value="C:cell outer membrane"/>
    <property type="evidence" value="ECO:0007669"/>
    <property type="project" value="UniProtKB-SubCell"/>
</dbReference>
<dbReference type="Pfam" id="PF07715">
    <property type="entry name" value="Plug"/>
    <property type="match status" value="1"/>
</dbReference>
<keyword evidence="2 8" id="KW-0813">Transport</keyword>
<comment type="similarity">
    <text evidence="8 9">Belongs to the TonB-dependent receptor family.</text>
</comment>
<dbReference type="EMBL" id="FPBK01000001">
    <property type="protein sequence ID" value="SFU29178.1"/>
    <property type="molecule type" value="Genomic_DNA"/>
</dbReference>
<gene>
    <name evidence="12" type="ORF">SAMN05216480_101449</name>
</gene>
<evidence type="ECO:0000256" key="4">
    <source>
        <dbReference type="ARBA" id="ARBA00022692"/>
    </source>
</evidence>
<dbReference type="InterPro" id="IPR008969">
    <property type="entry name" value="CarboxyPept-like_regulatory"/>
</dbReference>
<dbReference type="InterPro" id="IPR012910">
    <property type="entry name" value="Plug_dom"/>
</dbReference>
<dbReference type="InterPro" id="IPR036942">
    <property type="entry name" value="Beta-barrel_TonB_sf"/>
</dbReference>
<dbReference type="PROSITE" id="PS52016">
    <property type="entry name" value="TONB_DEPENDENT_REC_3"/>
    <property type="match status" value="1"/>
</dbReference>
<dbReference type="Gene3D" id="2.170.130.10">
    <property type="entry name" value="TonB-dependent receptor, plug domain"/>
    <property type="match status" value="1"/>
</dbReference>
<proteinExistence type="inferred from homology"/>
<dbReference type="InterPro" id="IPR023997">
    <property type="entry name" value="TonB-dep_OMP_SusC/RagA_CS"/>
</dbReference>
<evidence type="ECO:0000256" key="6">
    <source>
        <dbReference type="ARBA" id="ARBA00023136"/>
    </source>
</evidence>
<evidence type="ECO:0000256" key="3">
    <source>
        <dbReference type="ARBA" id="ARBA00022452"/>
    </source>
</evidence>
<dbReference type="Proteomes" id="UP000199138">
    <property type="component" value="Unassembled WGS sequence"/>
</dbReference>
<evidence type="ECO:0000259" key="11">
    <source>
        <dbReference type="Pfam" id="PF07715"/>
    </source>
</evidence>
<dbReference type="SUPFAM" id="SSF49464">
    <property type="entry name" value="Carboxypeptidase regulatory domain-like"/>
    <property type="match status" value="1"/>
</dbReference>
<evidence type="ECO:0000256" key="2">
    <source>
        <dbReference type="ARBA" id="ARBA00022448"/>
    </source>
</evidence>
<reference evidence="12 13" key="1">
    <citation type="submission" date="2016-10" db="EMBL/GenBank/DDBJ databases">
        <authorList>
            <person name="de Groot N.N."/>
        </authorList>
    </citation>
    <scope>NUCLEOTIDE SEQUENCE [LARGE SCALE GENOMIC DNA]</scope>
    <source>
        <strain evidence="12 13">CGMCC 1.12333</strain>
    </source>
</reference>
<dbReference type="FunFam" id="2.60.40.1120:FF:000003">
    <property type="entry name" value="Outer membrane protein Omp121"/>
    <property type="match status" value="1"/>
</dbReference>
<protein>
    <submittedName>
        <fullName evidence="12">Iron complex outermembrane recepter protein</fullName>
    </submittedName>
</protein>
<keyword evidence="13" id="KW-1185">Reference proteome</keyword>
<dbReference type="Gene3D" id="2.40.170.20">
    <property type="entry name" value="TonB-dependent receptor, beta-barrel domain"/>
    <property type="match status" value="1"/>
</dbReference>
<dbReference type="InterPro" id="IPR023996">
    <property type="entry name" value="TonB-dep_OMP_SusC/RagA"/>
</dbReference>
<dbReference type="AlphaFoldDB" id="A0A1I7EZ13"/>
<dbReference type="InterPro" id="IPR039426">
    <property type="entry name" value="TonB-dep_rcpt-like"/>
</dbReference>
<evidence type="ECO:0000259" key="10">
    <source>
        <dbReference type="Pfam" id="PF00593"/>
    </source>
</evidence>
<dbReference type="Pfam" id="PF13715">
    <property type="entry name" value="CarbopepD_reg_2"/>
    <property type="match status" value="1"/>
</dbReference>
<dbReference type="FunFam" id="2.170.130.10:FF:000008">
    <property type="entry name" value="SusC/RagA family TonB-linked outer membrane protein"/>
    <property type="match status" value="1"/>
</dbReference>
<accession>A0A1I7EZ13</accession>
<dbReference type="InterPro" id="IPR000531">
    <property type="entry name" value="Beta-barrel_TonB"/>
</dbReference>
<keyword evidence="6 8" id="KW-0472">Membrane</keyword>
<dbReference type="SUPFAM" id="SSF56935">
    <property type="entry name" value="Porins"/>
    <property type="match status" value="1"/>
</dbReference>
<keyword evidence="4 8" id="KW-0812">Transmembrane</keyword>
<evidence type="ECO:0000256" key="8">
    <source>
        <dbReference type="PROSITE-ProRule" id="PRU01360"/>
    </source>
</evidence>
<organism evidence="12 13">
    <name type="scientific">Pustulibacterium marinum</name>
    <dbReference type="NCBI Taxonomy" id="1224947"/>
    <lineage>
        <taxon>Bacteria</taxon>
        <taxon>Pseudomonadati</taxon>
        <taxon>Bacteroidota</taxon>
        <taxon>Flavobacteriia</taxon>
        <taxon>Flavobacteriales</taxon>
        <taxon>Flavobacteriaceae</taxon>
        <taxon>Pustulibacterium</taxon>
    </lineage>
</organism>
<evidence type="ECO:0000313" key="13">
    <source>
        <dbReference type="Proteomes" id="UP000199138"/>
    </source>
</evidence>
<evidence type="ECO:0000256" key="1">
    <source>
        <dbReference type="ARBA" id="ARBA00004571"/>
    </source>
</evidence>
<feature type="domain" description="TonB-dependent receptor-like beta-barrel" evidence="10">
    <location>
        <begin position="383"/>
        <end position="849"/>
    </location>
</feature>
<dbReference type="Pfam" id="PF00593">
    <property type="entry name" value="TonB_dep_Rec_b-barrel"/>
    <property type="match status" value="1"/>
</dbReference>
<dbReference type="NCBIfam" id="TIGR04057">
    <property type="entry name" value="SusC_RagA_signa"/>
    <property type="match status" value="1"/>
</dbReference>
<keyword evidence="3 8" id="KW-1134">Transmembrane beta strand</keyword>
<keyword evidence="7 8" id="KW-0998">Cell outer membrane</keyword>
<dbReference type="STRING" id="1224947.SAMN05216480_101449"/>
<evidence type="ECO:0000313" key="12">
    <source>
        <dbReference type="EMBL" id="SFU29178.1"/>
    </source>
</evidence>